<gene>
    <name evidence="1" type="ORF">GPM918_LOCUS44323</name>
    <name evidence="2" type="ORF">SRO942_LOCUS46120</name>
</gene>
<accession>A0A816D061</accession>
<dbReference type="Proteomes" id="UP000681722">
    <property type="component" value="Unassembled WGS sequence"/>
</dbReference>
<dbReference type="EMBL" id="CAJNOQ010043515">
    <property type="protein sequence ID" value="CAF1630605.1"/>
    <property type="molecule type" value="Genomic_DNA"/>
</dbReference>
<sequence>MNDLQTNGLTVPTVSGNLKFTFTVLCGGNLASNDTGGFQQSFSKLTLIPRDEATHNQHLQQIMNDPNHQPINGVVHRSPLEDLDGFHATKSLPPDVMHDYFEGACTIIILAMLKE</sequence>
<protein>
    <submittedName>
        <fullName evidence="1">Uncharacterized protein</fullName>
    </submittedName>
</protein>
<comment type="caution">
    <text evidence="1">The sequence shown here is derived from an EMBL/GenBank/DDBJ whole genome shotgun (WGS) entry which is preliminary data.</text>
</comment>
<dbReference type="AlphaFoldDB" id="A0A816D061"/>
<dbReference type="EMBL" id="CAJOBC010111350">
    <property type="protein sequence ID" value="CAF4529315.1"/>
    <property type="molecule type" value="Genomic_DNA"/>
</dbReference>
<evidence type="ECO:0000313" key="3">
    <source>
        <dbReference type="Proteomes" id="UP000663829"/>
    </source>
</evidence>
<organism evidence="1 3">
    <name type="scientific">Didymodactylos carnosus</name>
    <dbReference type="NCBI Taxonomy" id="1234261"/>
    <lineage>
        <taxon>Eukaryota</taxon>
        <taxon>Metazoa</taxon>
        <taxon>Spiralia</taxon>
        <taxon>Gnathifera</taxon>
        <taxon>Rotifera</taxon>
        <taxon>Eurotatoria</taxon>
        <taxon>Bdelloidea</taxon>
        <taxon>Philodinida</taxon>
        <taxon>Philodinidae</taxon>
        <taxon>Didymodactylos</taxon>
    </lineage>
</organism>
<dbReference type="Proteomes" id="UP000663829">
    <property type="component" value="Unassembled WGS sequence"/>
</dbReference>
<proteinExistence type="predicted"/>
<keyword evidence="3" id="KW-1185">Reference proteome</keyword>
<dbReference type="OrthoDB" id="10045355at2759"/>
<name>A0A816D061_9BILA</name>
<reference evidence="1" key="1">
    <citation type="submission" date="2021-02" db="EMBL/GenBank/DDBJ databases">
        <authorList>
            <person name="Nowell W R."/>
        </authorList>
    </citation>
    <scope>NUCLEOTIDE SEQUENCE</scope>
</reference>
<evidence type="ECO:0000313" key="2">
    <source>
        <dbReference type="EMBL" id="CAF4529315.1"/>
    </source>
</evidence>
<feature type="non-terminal residue" evidence="1">
    <location>
        <position position="115"/>
    </location>
</feature>
<evidence type="ECO:0000313" key="1">
    <source>
        <dbReference type="EMBL" id="CAF1630605.1"/>
    </source>
</evidence>